<dbReference type="InterPro" id="IPR027359">
    <property type="entry name" value="Volt_channel_dom_sf"/>
</dbReference>
<keyword evidence="3" id="KW-1003">Cell membrane</keyword>
<feature type="transmembrane region" description="Helical" evidence="19">
    <location>
        <begin position="604"/>
        <end position="624"/>
    </location>
</feature>
<dbReference type="GO" id="GO:0005891">
    <property type="term" value="C:voltage-gated calcium channel complex"/>
    <property type="evidence" value="ECO:0007669"/>
    <property type="project" value="TreeGrafter"/>
</dbReference>
<feature type="region of interest" description="Disordered" evidence="18">
    <location>
        <begin position="2201"/>
        <end position="2275"/>
    </location>
</feature>
<evidence type="ECO:0000256" key="10">
    <source>
        <dbReference type="ARBA" id="ARBA00022989"/>
    </source>
</evidence>
<dbReference type="InterPro" id="IPR005821">
    <property type="entry name" value="Ion_trans_dom"/>
</dbReference>
<keyword evidence="12 19" id="KW-0472">Membrane</keyword>
<evidence type="ECO:0000256" key="4">
    <source>
        <dbReference type="ARBA" id="ARBA00022553"/>
    </source>
</evidence>
<accession>A0A6G1LFL9</accession>
<feature type="region of interest" description="Disordered" evidence="18">
    <location>
        <begin position="2174"/>
        <end position="2193"/>
    </location>
</feature>
<evidence type="ECO:0000256" key="2">
    <source>
        <dbReference type="ARBA" id="ARBA00022448"/>
    </source>
</evidence>
<evidence type="ECO:0000256" key="11">
    <source>
        <dbReference type="ARBA" id="ARBA00023065"/>
    </source>
</evidence>
<gene>
    <name evidence="21" type="ORF">EJ03DRAFT_325382</name>
</gene>
<feature type="transmembrane region" description="Helical" evidence="19">
    <location>
        <begin position="1841"/>
        <end position="1860"/>
    </location>
</feature>
<evidence type="ECO:0000256" key="19">
    <source>
        <dbReference type="SAM" id="Phobius"/>
    </source>
</evidence>
<evidence type="ECO:0000259" key="20">
    <source>
        <dbReference type="PROSITE" id="PS50222"/>
    </source>
</evidence>
<feature type="compositionally biased region" description="Polar residues" evidence="18">
    <location>
        <begin position="235"/>
        <end position="244"/>
    </location>
</feature>
<feature type="transmembrane region" description="Helical" evidence="19">
    <location>
        <begin position="417"/>
        <end position="436"/>
    </location>
</feature>
<evidence type="ECO:0000256" key="12">
    <source>
        <dbReference type="ARBA" id="ARBA00023136"/>
    </source>
</evidence>
<keyword evidence="7 19" id="KW-0812">Transmembrane</keyword>
<feature type="transmembrane region" description="Helical" evidence="19">
    <location>
        <begin position="1654"/>
        <end position="1674"/>
    </location>
</feature>
<dbReference type="InterPro" id="IPR011992">
    <property type="entry name" value="EF-hand-dom_pair"/>
</dbReference>
<keyword evidence="14" id="KW-0407">Ion channel</keyword>
<evidence type="ECO:0000256" key="6">
    <source>
        <dbReference type="ARBA" id="ARBA00022673"/>
    </source>
</evidence>
<keyword evidence="6" id="KW-0107">Calcium channel</keyword>
<dbReference type="FunFam" id="1.20.120.350:FF:000063">
    <property type="entry name" value="Calcium channel subunit Cch1"/>
    <property type="match status" value="1"/>
</dbReference>
<evidence type="ECO:0000313" key="21">
    <source>
        <dbReference type="EMBL" id="KAF2771741.1"/>
    </source>
</evidence>
<feature type="transmembrane region" description="Helical" evidence="19">
    <location>
        <begin position="768"/>
        <end position="793"/>
    </location>
</feature>
<keyword evidence="22" id="KW-1185">Reference proteome</keyword>
<comment type="subcellular location">
    <subcellularLocation>
        <location evidence="1">Cell membrane</location>
        <topology evidence="1">Multi-pass membrane protein</topology>
    </subcellularLocation>
</comment>
<feature type="transmembrane region" description="Helical" evidence="19">
    <location>
        <begin position="630"/>
        <end position="650"/>
    </location>
</feature>
<evidence type="ECO:0000256" key="3">
    <source>
        <dbReference type="ARBA" id="ARBA00022475"/>
    </source>
</evidence>
<keyword evidence="2" id="KW-0813">Transport</keyword>
<dbReference type="PANTHER" id="PTHR45628:SF7">
    <property type="entry name" value="VOLTAGE-DEPENDENT CALCIUM CHANNEL TYPE A SUBUNIT ALPHA-1"/>
    <property type="match status" value="1"/>
</dbReference>
<feature type="transmembrane region" description="Helical" evidence="19">
    <location>
        <begin position="882"/>
        <end position="904"/>
    </location>
</feature>
<feature type="transmembrane region" description="Helical" evidence="19">
    <location>
        <begin position="1686"/>
        <end position="1705"/>
    </location>
</feature>
<dbReference type="InterPro" id="IPR050599">
    <property type="entry name" value="VDCC_alpha-1_subunit"/>
</dbReference>
<dbReference type="Gene3D" id="1.20.120.350">
    <property type="entry name" value="Voltage-gated potassium channels. Chain C"/>
    <property type="match status" value="5"/>
</dbReference>
<feature type="transmembrane region" description="Helical" evidence="19">
    <location>
        <begin position="855"/>
        <end position="876"/>
    </location>
</feature>
<evidence type="ECO:0000256" key="13">
    <source>
        <dbReference type="ARBA" id="ARBA00023180"/>
    </source>
</evidence>
<evidence type="ECO:0000313" key="22">
    <source>
        <dbReference type="Proteomes" id="UP000799436"/>
    </source>
</evidence>
<proteinExistence type="inferred from homology"/>
<dbReference type="FunFam" id="1.20.120.350:FF:000098">
    <property type="entry name" value="Calcium channel subunit Cch1"/>
    <property type="match status" value="1"/>
</dbReference>
<sequence length="2275" mass="256035">MATPPHEPGHRRTSSANNAIPLQDLNRTRASQLDVVRAESHRRTLSDRGRALFNRGREGGRAERSGRYSPLHERSPSPPTQTARPARGSAAPVAYVTSPSGQHERIPDEDDETDSTSPDADRGAFQAAIGFAGLSFNAGSPTDDDDEEEDDDHVEATPRKERLAKPSLPTLRTVNSEDDFHSVQLDDGPTFFSPISGGQVDEDDTQPLTDGKHLRPSTLAPVTPDGQRHDRQRSRTNSILSVRFSTRVARDRSNSRLGDELPNLEAGSHSSDSGVSPGSSTRKRSLSNSSGESPLHRTGTMLRKMSQRVVNVSNESDVVEHAARRKSSLKNAPPPVPPLPRMSADGQVSRESSPGRSPGRAPSSPAGEKMPSPVFEPPTPEELPYIDRNPLRGKSIGLLSPTHPVRRRLLELLVHPLFEPFLLLLIVFQTVILAVDSSRSVFTHPRPARWGHSWADWAILIIFCIYTVEIIIKILVSGFLFNPREYSTIDRSVGLRKALVNKANDLFALHRKQSVRGRPGSHTAHGGDVPPSLLRSFTVQEFEEDIPGESRQAQKKRLAHRAFLRHSFNRLDFVAVVSFWISFVLSVSGVESRTHIYVFRMMSCLRILRLLGITSGTSVILRSLKRAAPTLLNVAFLIGFFWLLFAIVGVQSFKSSLRRTCVWNWNNLTNPNEIIYAQNAIGNFQFCGGWLAENGSAMPWLNADGAWGTDEAKGFQCPVNSWCIEGENPYNGTVSFDNILQSVEMVFVIMTSNTFTDIMYYLTDTDYLIAALFFAFGIIVLSFWLLNLLIAVITSSFQVIREESSSSAFTAEEIEPADEEKLEHGHSHENGHSSHNRAKNTKVGGLKRAYDKTHWFWIAVIVFGLLMQCFRSAYNSHWMRDLINTCELGATLVLLIEIVIRFAADWRGFRHHRRNWMDLGLAVITTIIQIPIIHQSGQPYAWLTVFQILRIYRVVLAVKLTRDLITLVLRHVSGVLNLILFVFLLTFLAAIFAAQLFRGDIPVQDSAGNTIQMTFATIWSCFLGMYQVLSSENWTTIVYNVTRFDLQYGTAWIGATFFILWFILAFFIVLNMFIAVIQENFDVSEDQKRLQQVRMFLQQKELGSGGHGTLSLSTIFKFGHARRQDPLDFGTAATDMLLKDAVVRDFLNDQLMEDEDEHTPGVKRSATNFVRGSSGWIEKIRDWLGKKLFNREPNPFYAKLQLTKAYEELDPRTLAKEVFNATEQRKITQREYLRRHPNYNTSLYLFRPSNPIRVFCQRIVGPGRGGERFEGRAPNPTVWYTFSAFIYAAIVAMVLLACVTTPLYQKEYFDNHKFSVKNWFVFSDMGFAALFTVEAIIKVIADGFFWTPNAYFRSSWGFIDGVVLVTLWVNVITLLVDPNGGSRAVGAFKALRALRLLNVSDSARDTFHSVIVLGGWKVISAAFVSISLLIPFAIYGTNLFAGKMMYCNDYLPNSGLPYGPGNVANLTDCVNEYQASPNGWNVIAPRVAKNFYYDFDNFGDSLFILFQIVSQEGWVDVMNSATAITGVFTQPSGGSAQGNAVFFVIFNLLGAVFVLTLFVSVFMRNYTEQTGVAFLTTDQRSWLELRKLLRQVAPSKRPNNKKKREGWQEWCYRRAITKTGQWQRFVTAVLVTHLILLCLEWYPDPSPWLRVRDYIFLLFTFFYVANIVIRIIGLSWTRFRKSAWDLYSLLAVTGTFVTTVLELSQFQNRDYSQLHKLFLVSIVLLIIPRNNQLDQLFKTAAASFTAIANLLATWFVLFLVYAIALTQTFGLTRFAANETGNLNFRSVPKALIFLFRTSVGEGWNQLMEDYALITWPRCNTGGGKYYQGDCGSPEWARALFISWNILSMYIFVNLFISLIYESFSYVYQRSSGLSIISREEIRRYKQAWAEFDPEGKGYISKERFPRFLGELSGVFEMRIYDGDFSVMELIEDCRVAPRSASRLGLDEEGRGSGYEIDLGRLNRRLAELPVEEVRARRRRMNQFYEEVLVSADPDRGISFNALLMILAHYKVINDNKSLRLEEFLRRRARLQRVEEAVNRNIVVGFFDTLYWSRRFRRALEAKRDARVTAVPSFDYAVPEIFVQEDEEGGGDVRQASGGKKMRVPSVSITPVQYDPADTAESLSPTARGSPARRSAGSDHSVSGAATVMRTRASSLQHSDPGTSLDADLQIPSTRLSASASQHRPSPSSGSIQPDWHFAAAMEGASPPHSPRLAPDASADREARSRSNSVVSQREVLGVFQESAWGVSMRRGTTRRVKKEGGGGGGADTPERRPSS</sequence>
<evidence type="ECO:0000256" key="17">
    <source>
        <dbReference type="ARBA" id="ARBA00067459"/>
    </source>
</evidence>
<protein>
    <recommendedName>
        <fullName evidence="17">Calcium-channel protein CCH1</fullName>
    </recommendedName>
</protein>
<keyword evidence="11" id="KW-0406">Ion transport</keyword>
<keyword evidence="4" id="KW-0597">Phosphoprotein</keyword>
<dbReference type="Gene3D" id="1.10.238.10">
    <property type="entry name" value="EF-hand"/>
    <property type="match status" value="1"/>
</dbReference>
<name>A0A6G1LFL9_9PEZI</name>
<feature type="transmembrane region" description="Helical" evidence="19">
    <location>
        <begin position="972"/>
        <end position="997"/>
    </location>
</feature>
<dbReference type="SUPFAM" id="SSF47473">
    <property type="entry name" value="EF-hand"/>
    <property type="match status" value="1"/>
</dbReference>
<dbReference type="GO" id="GO:0008331">
    <property type="term" value="F:high voltage-gated calcium channel activity"/>
    <property type="evidence" value="ECO:0007669"/>
    <property type="project" value="TreeGrafter"/>
</dbReference>
<dbReference type="OrthoDB" id="416585at2759"/>
<evidence type="ECO:0000256" key="1">
    <source>
        <dbReference type="ARBA" id="ARBA00004651"/>
    </source>
</evidence>
<feature type="compositionally biased region" description="Basic and acidic residues" evidence="18">
    <location>
        <begin position="36"/>
        <end position="75"/>
    </location>
</feature>
<feature type="compositionally biased region" description="Basic and acidic residues" evidence="18">
    <location>
        <begin position="154"/>
        <end position="164"/>
    </location>
</feature>
<keyword evidence="10 19" id="KW-1133">Transmembrane helix</keyword>
<feature type="compositionally biased region" description="Low complexity" evidence="18">
    <location>
        <begin position="349"/>
        <end position="368"/>
    </location>
</feature>
<feature type="domain" description="EF-hand" evidence="20">
    <location>
        <begin position="1879"/>
        <end position="1914"/>
    </location>
</feature>
<feature type="transmembrane region" description="Helical" evidence="19">
    <location>
        <begin position="457"/>
        <end position="481"/>
    </location>
</feature>
<dbReference type="FunFam" id="1.10.287.70:FF:000093">
    <property type="entry name" value="Calcium channel subunit Cch1"/>
    <property type="match status" value="1"/>
</dbReference>
<feature type="region of interest" description="Disordered" evidence="18">
    <location>
        <begin position="1"/>
        <end position="383"/>
    </location>
</feature>
<evidence type="ECO:0000256" key="18">
    <source>
        <dbReference type="SAM" id="MobiDB-lite"/>
    </source>
</evidence>
<keyword evidence="9" id="KW-0851">Voltage-gated channel</keyword>
<dbReference type="GO" id="GO:0005509">
    <property type="term" value="F:calcium ion binding"/>
    <property type="evidence" value="ECO:0007669"/>
    <property type="project" value="InterPro"/>
</dbReference>
<feature type="region of interest" description="Disordered" evidence="18">
    <location>
        <begin position="2086"/>
        <end position="2141"/>
    </location>
</feature>
<dbReference type="InterPro" id="IPR002048">
    <property type="entry name" value="EF_hand_dom"/>
</dbReference>
<feature type="region of interest" description="Disordered" evidence="18">
    <location>
        <begin position="820"/>
        <end position="840"/>
    </location>
</feature>
<dbReference type="PANTHER" id="PTHR45628">
    <property type="entry name" value="VOLTAGE-DEPENDENT CALCIUM CHANNEL TYPE A SUBUNIT ALPHA-1"/>
    <property type="match status" value="1"/>
</dbReference>
<dbReference type="EMBL" id="ML995818">
    <property type="protein sequence ID" value="KAF2771741.1"/>
    <property type="molecule type" value="Genomic_DNA"/>
</dbReference>
<feature type="transmembrane region" description="Helical" evidence="19">
    <location>
        <begin position="1410"/>
        <end position="1435"/>
    </location>
</feature>
<keyword evidence="13" id="KW-0325">Glycoprotein</keyword>
<dbReference type="GO" id="GO:0098703">
    <property type="term" value="P:calcium ion import across plasma membrane"/>
    <property type="evidence" value="ECO:0007669"/>
    <property type="project" value="TreeGrafter"/>
</dbReference>
<feature type="compositionally biased region" description="Basic and acidic residues" evidence="18">
    <location>
        <begin position="248"/>
        <end position="259"/>
    </location>
</feature>
<dbReference type="Pfam" id="PF00520">
    <property type="entry name" value="Ion_trans"/>
    <property type="match status" value="4"/>
</dbReference>
<feature type="transmembrane region" description="Helical" evidence="19">
    <location>
        <begin position="1356"/>
        <end position="1376"/>
    </location>
</feature>
<keyword evidence="5" id="KW-0109">Calcium transport</keyword>
<dbReference type="Gene3D" id="1.10.287.70">
    <property type="match status" value="4"/>
</dbReference>
<reference evidence="21" key="1">
    <citation type="journal article" date="2020" name="Stud. Mycol.">
        <title>101 Dothideomycetes genomes: a test case for predicting lifestyles and emergence of pathogens.</title>
        <authorList>
            <person name="Haridas S."/>
            <person name="Albert R."/>
            <person name="Binder M."/>
            <person name="Bloem J."/>
            <person name="Labutti K."/>
            <person name="Salamov A."/>
            <person name="Andreopoulos B."/>
            <person name="Baker S."/>
            <person name="Barry K."/>
            <person name="Bills G."/>
            <person name="Bluhm B."/>
            <person name="Cannon C."/>
            <person name="Castanera R."/>
            <person name="Culley D."/>
            <person name="Daum C."/>
            <person name="Ezra D."/>
            <person name="Gonzalez J."/>
            <person name="Henrissat B."/>
            <person name="Kuo A."/>
            <person name="Liang C."/>
            <person name="Lipzen A."/>
            <person name="Lutzoni F."/>
            <person name="Magnuson J."/>
            <person name="Mondo S."/>
            <person name="Nolan M."/>
            <person name="Ohm R."/>
            <person name="Pangilinan J."/>
            <person name="Park H.-J."/>
            <person name="Ramirez L."/>
            <person name="Alfaro M."/>
            <person name="Sun H."/>
            <person name="Tritt A."/>
            <person name="Yoshinaga Y."/>
            <person name="Zwiers L.-H."/>
            <person name="Turgeon B."/>
            <person name="Goodwin S."/>
            <person name="Spatafora J."/>
            <person name="Crous P."/>
            <person name="Grigoriev I."/>
        </authorList>
    </citation>
    <scope>NUCLEOTIDE SEQUENCE</scope>
    <source>
        <strain evidence="21">CBS 116005</strain>
    </source>
</reference>
<keyword evidence="8" id="KW-0106">Calcium</keyword>
<evidence type="ECO:0000256" key="7">
    <source>
        <dbReference type="ARBA" id="ARBA00022692"/>
    </source>
</evidence>
<evidence type="ECO:0000256" key="15">
    <source>
        <dbReference type="ARBA" id="ARBA00057587"/>
    </source>
</evidence>
<feature type="compositionally biased region" description="Polar residues" evidence="18">
    <location>
        <begin position="2174"/>
        <end position="2191"/>
    </location>
</feature>
<feature type="transmembrane region" description="Helical" evidence="19">
    <location>
        <begin position="1050"/>
        <end position="1077"/>
    </location>
</feature>
<feature type="transmembrane region" description="Helical" evidence="19">
    <location>
        <begin position="1319"/>
        <end position="1341"/>
    </location>
</feature>
<evidence type="ECO:0000256" key="16">
    <source>
        <dbReference type="ARBA" id="ARBA00061395"/>
    </source>
</evidence>
<dbReference type="FunFam" id="1.20.120.350:FF:000079">
    <property type="entry name" value="Calcium channel subunit Cch1"/>
    <property type="match status" value="1"/>
</dbReference>
<dbReference type="SUPFAM" id="SSF81324">
    <property type="entry name" value="Voltage-gated potassium channels"/>
    <property type="match status" value="4"/>
</dbReference>
<feature type="transmembrane region" description="Helical" evidence="19">
    <location>
        <begin position="573"/>
        <end position="592"/>
    </location>
</feature>
<dbReference type="PROSITE" id="PS50222">
    <property type="entry name" value="EF_HAND_2"/>
    <property type="match status" value="1"/>
</dbReference>
<feature type="transmembrane region" description="Helical" evidence="19">
    <location>
        <begin position="1278"/>
        <end position="1299"/>
    </location>
</feature>
<feature type="transmembrane region" description="Helical" evidence="19">
    <location>
        <begin position="1622"/>
        <end position="1642"/>
    </location>
</feature>
<evidence type="ECO:0000256" key="9">
    <source>
        <dbReference type="ARBA" id="ARBA00022882"/>
    </source>
</evidence>
<comment type="similarity">
    <text evidence="16">Belongs to the calcium channel alpha-1 subunit (TC 1.A.1.11) family.</text>
</comment>
<dbReference type="Proteomes" id="UP000799436">
    <property type="component" value="Unassembled WGS sequence"/>
</dbReference>
<feature type="transmembrane region" description="Helical" evidence="19">
    <location>
        <begin position="1740"/>
        <end position="1764"/>
    </location>
</feature>
<feature type="compositionally biased region" description="Low complexity" evidence="18">
    <location>
        <begin position="267"/>
        <end position="290"/>
    </location>
</feature>
<feature type="transmembrane region" description="Helical" evidence="19">
    <location>
        <begin position="1009"/>
        <end position="1029"/>
    </location>
</feature>
<evidence type="ECO:0000256" key="8">
    <source>
        <dbReference type="ARBA" id="ARBA00022837"/>
    </source>
</evidence>
<comment type="function">
    <text evidence="15">Voltage-gated, high-affinity calcium channel that functions together with MID1 to mediate calcium entry into cells. Required during conditions of environmental stress.</text>
</comment>
<evidence type="ECO:0000256" key="5">
    <source>
        <dbReference type="ARBA" id="ARBA00022568"/>
    </source>
</evidence>
<feature type="compositionally biased region" description="Basic and acidic residues" evidence="18">
    <location>
        <begin position="820"/>
        <end position="832"/>
    </location>
</feature>
<evidence type="ECO:0000256" key="14">
    <source>
        <dbReference type="ARBA" id="ARBA00023303"/>
    </source>
</evidence>
<dbReference type="FunFam" id="1.10.287.70:FF:000118">
    <property type="entry name" value="Calcium channel subunit Cch1"/>
    <property type="match status" value="1"/>
</dbReference>
<organism evidence="21 22">
    <name type="scientific">Teratosphaeria nubilosa</name>
    <dbReference type="NCBI Taxonomy" id="161662"/>
    <lineage>
        <taxon>Eukaryota</taxon>
        <taxon>Fungi</taxon>
        <taxon>Dikarya</taxon>
        <taxon>Ascomycota</taxon>
        <taxon>Pezizomycotina</taxon>
        <taxon>Dothideomycetes</taxon>
        <taxon>Dothideomycetidae</taxon>
        <taxon>Mycosphaerellales</taxon>
        <taxon>Teratosphaeriaceae</taxon>
        <taxon>Teratosphaeria</taxon>
    </lineage>
</organism>
<feature type="compositionally biased region" description="Acidic residues" evidence="18">
    <location>
        <begin position="142"/>
        <end position="153"/>
    </location>
</feature>
<feature type="transmembrane region" description="Helical" evidence="19">
    <location>
        <begin position="1540"/>
        <end position="1562"/>
    </location>
</feature>